<name>A0ACB9S249_9MYRT</name>
<sequence>MDSCNSTASMESSSCADEDDYTAHPSVVPSVAPPSPGFLPFIMSGGSGGGSSHLLFLHGHDHNPPLHPFPMFEPLPSSFDQVVRPGPTDRNNHNHLHQNQLFQLGVGGDELSAMLPPPALHVPSNLGNCSCQSQVSNGLMGGVPSLVAPLVSDPPKPKEERPGRGNSNGVMPPRRKPKKRTRVSRRAPTTVLTTDTNNFRAMVQEFTGIPAPPFAAASSPFQQARLDLFGTNFASSAAPTGTSLPRPSYLLRPFVPVSTSGVNMGIATSTELFFPLLSDSNNHISGNPNATSSSTSIIDLGQVLAKYHSDHDQEPADEETDNNPQVNLRKGAAKDHDSSAVSPSPSRNVEVGIRSEGMPRMESWICSSDGSLV</sequence>
<dbReference type="Proteomes" id="UP001057402">
    <property type="component" value="Chromosome 2"/>
</dbReference>
<organism evidence="1 2">
    <name type="scientific">Melastoma candidum</name>
    <dbReference type="NCBI Taxonomy" id="119954"/>
    <lineage>
        <taxon>Eukaryota</taxon>
        <taxon>Viridiplantae</taxon>
        <taxon>Streptophyta</taxon>
        <taxon>Embryophyta</taxon>
        <taxon>Tracheophyta</taxon>
        <taxon>Spermatophyta</taxon>
        <taxon>Magnoliopsida</taxon>
        <taxon>eudicotyledons</taxon>
        <taxon>Gunneridae</taxon>
        <taxon>Pentapetalae</taxon>
        <taxon>rosids</taxon>
        <taxon>malvids</taxon>
        <taxon>Myrtales</taxon>
        <taxon>Melastomataceae</taxon>
        <taxon>Melastomatoideae</taxon>
        <taxon>Melastomateae</taxon>
        <taxon>Melastoma</taxon>
    </lineage>
</organism>
<evidence type="ECO:0000313" key="1">
    <source>
        <dbReference type="EMBL" id="KAI4385240.1"/>
    </source>
</evidence>
<keyword evidence="2" id="KW-1185">Reference proteome</keyword>
<reference evidence="2" key="1">
    <citation type="journal article" date="2023" name="Front. Plant Sci.">
        <title>Chromosomal-level genome assembly of Melastoma candidum provides insights into trichome evolution.</title>
        <authorList>
            <person name="Zhong Y."/>
            <person name="Wu W."/>
            <person name="Sun C."/>
            <person name="Zou P."/>
            <person name="Liu Y."/>
            <person name="Dai S."/>
            <person name="Zhou R."/>
        </authorList>
    </citation>
    <scope>NUCLEOTIDE SEQUENCE [LARGE SCALE GENOMIC DNA]</scope>
</reference>
<protein>
    <submittedName>
        <fullName evidence="1">Uncharacterized protein</fullName>
    </submittedName>
</protein>
<accession>A0ACB9S249</accession>
<dbReference type="EMBL" id="CM042881">
    <property type="protein sequence ID" value="KAI4385240.1"/>
    <property type="molecule type" value="Genomic_DNA"/>
</dbReference>
<evidence type="ECO:0000313" key="2">
    <source>
        <dbReference type="Proteomes" id="UP001057402"/>
    </source>
</evidence>
<gene>
    <name evidence="1" type="ORF">MLD38_003291</name>
</gene>
<comment type="caution">
    <text evidence="1">The sequence shown here is derived from an EMBL/GenBank/DDBJ whole genome shotgun (WGS) entry which is preliminary data.</text>
</comment>
<proteinExistence type="predicted"/>